<proteinExistence type="predicted"/>
<dbReference type="EMBL" id="JARESE010000060">
    <property type="protein sequence ID" value="MDE8653394.1"/>
    <property type="molecule type" value="Genomic_DNA"/>
</dbReference>
<dbReference type="Pfam" id="PF20126">
    <property type="entry name" value="TumE"/>
    <property type="match status" value="1"/>
</dbReference>
<dbReference type="InterPro" id="IPR045397">
    <property type="entry name" value="TumE-like"/>
</dbReference>
<dbReference type="Proteomes" id="UP001216253">
    <property type="component" value="Unassembled WGS sequence"/>
</dbReference>
<name>A0ABT5WU28_9SPHN</name>
<organism evidence="1 2">
    <name type="scientific">Novosphingobium album</name>
    <name type="common">ex Liu et al. 2023</name>
    <dbReference type="NCBI Taxonomy" id="3031130"/>
    <lineage>
        <taxon>Bacteria</taxon>
        <taxon>Pseudomonadati</taxon>
        <taxon>Pseudomonadota</taxon>
        <taxon>Alphaproteobacteria</taxon>
        <taxon>Sphingomonadales</taxon>
        <taxon>Sphingomonadaceae</taxon>
        <taxon>Novosphingobium</taxon>
    </lineage>
</organism>
<reference evidence="1 2" key="1">
    <citation type="submission" date="2023-03" db="EMBL/GenBank/DDBJ databases">
        <title>NovoSphingobium album sp. nov. isolated from polycyclic aromatic hydrocarbons- and heavy-metal polluted soil.</title>
        <authorList>
            <person name="Liu Z."/>
            <person name="Wang K."/>
        </authorList>
    </citation>
    <scope>NUCLEOTIDE SEQUENCE [LARGE SCALE GENOMIC DNA]</scope>
    <source>
        <strain evidence="1 2">H3SJ31-1</strain>
    </source>
</reference>
<comment type="caution">
    <text evidence="1">The sequence shown here is derived from an EMBL/GenBank/DDBJ whole genome shotgun (WGS) entry which is preliminary data.</text>
</comment>
<keyword evidence="2" id="KW-1185">Reference proteome</keyword>
<dbReference type="RefSeq" id="WP_066213976.1">
    <property type="nucleotide sequence ID" value="NZ_JARESE010000060.1"/>
</dbReference>
<sequence>MNEPHDSSLDALLPLDGEVFVIDPSGNHWVKFEVKRVASSPERPHGLRYSLTLHDGKGERLVGFDNAHPVTSGSGPGAKQAAAFDHKHRLRTIRPYEYADAASLLADFWTEVEAVLAQRGVKL</sequence>
<evidence type="ECO:0000313" key="2">
    <source>
        <dbReference type="Proteomes" id="UP001216253"/>
    </source>
</evidence>
<evidence type="ECO:0000313" key="1">
    <source>
        <dbReference type="EMBL" id="MDE8653394.1"/>
    </source>
</evidence>
<protein>
    <submittedName>
        <fullName evidence="1">DUF6516 family protein</fullName>
    </submittedName>
</protein>
<gene>
    <name evidence="1" type="ORF">PYV00_16975</name>
</gene>
<accession>A0ABT5WU28</accession>